<evidence type="ECO:0000256" key="1">
    <source>
        <dbReference type="ARBA" id="ARBA00004300"/>
    </source>
</evidence>
<dbReference type="GO" id="GO:0005813">
    <property type="term" value="C:centrosome"/>
    <property type="evidence" value="ECO:0007669"/>
    <property type="project" value="UniProtKB-SubCell"/>
</dbReference>
<dbReference type="Ensembl" id="ENSPEMT00000015316.2">
    <property type="protein sequence ID" value="ENSPEMP00000011135.2"/>
    <property type="gene ID" value="ENSPEMG00000011879.2"/>
</dbReference>
<dbReference type="GO" id="GO:0071539">
    <property type="term" value="P:protein localization to centrosome"/>
    <property type="evidence" value="ECO:0007669"/>
    <property type="project" value="Ensembl"/>
</dbReference>
<feature type="region of interest" description="Disordered" evidence="9">
    <location>
        <begin position="273"/>
        <end position="367"/>
    </location>
</feature>
<dbReference type="InterPro" id="IPR001357">
    <property type="entry name" value="BRCT_dom"/>
</dbReference>
<dbReference type="GO" id="GO:0060348">
    <property type="term" value="P:bone development"/>
    <property type="evidence" value="ECO:0007669"/>
    <property type="project" value="Ensembl"/>
</dbReference>
<keyword evidence="12" id="KW-1185">Reference proteome</keyword>
<evidence type="ECO:0000256" key="7">
    <source>
        <dbReference type="ARBA" id="ARBA00025455"/>
    </source>
</evidence>
<comment type="subunit">
    <text evidence="8">Interacts with CDC27 and maybe other components of the APC/C complex. Interacts with histone variant H2AX under DNA damage conditions.</text>
</comment>
<feature type="region of interest" description="Disordered" evidence="9">
    <location>
        <begin position="492"/>
        <end position="624"/>
    </location>
</feature>
<reference evidence="11" key="3">
    <citation type="submission" date="2025-09" db="UniProtKB">
        <authorList>
            <consortium name="Ensembl"/>
        </authorList>
    </citation>
    <scope>IDENTIFICATION</scope>
</reference>
<feature type="compositionally biased region" description="Polar residues" evidence="9">
    <location>
        <begin position="549"/>
        <end position="560"/>
    </location>
</feature>
<feature type="region of interest" description="Disordered" evidence="9">
    <location>
        <begin position="183"/>
        <end position="202"/>
    </location>
</feature>
<sequence length="815" mass="89555">MESSGGVGGAFLKDIVAYVEVWSSNGTENYSKTFTKQLEDMGAKVSKTFNKQVTHVIFKDGYQSTWDKAQKTGAKLVSVLWVEKCRMAGAHVDESLFPAVNTNEHLPSLIRKKHKCMQPKDFIPKTPENDKRLQKKFEKMAEELQRQKTSLVDGVPVLLFESPCSVVYSPTVNMMERRLQEMKEKRENLSPTSSQMFEQSQQNPNIALCEASLNISRESLSSDESFANFSHSSFDGLCGNQERKPGRSANEMASKACLSSPVLKTSGSYESALPNLLSQPSPPKAADSPPQERVSWQKEAAAEKADPERKQAAAVSPGTPDEKHCLSPAASAIDEHLVRLGPKSSSAKRKRPADLGSPPKGKKRYSRKSALPLQLFRSDHDLQSTAGPIPGTPDVGASSYEDYFSPDNLKERNLETLPPEAQPLASPSLLRSKGLSKWERRNILEMCDFTSIGKNPRSISITDFMSKGASSLEKPDKKVSTVPRCILVGTSAEESPKHCRQPGPQLREDTGPQGSTRANTQNGPARGAVPLEGGAEEARDPADVKGSPKDSTTPPASASSEGEAHSFSLGEDCNVEKSVEEKENISTAYSESVKNGPVKPETSDSSCTGLVRPRQKAKKCDKGQKPMRTLVMTSMPSEKQNLIIQVVNTLKGFSFSPEVCESTTHVLVGKSVRTLNVLMGIARGCWILSYEWVLWSLEWGHWISEEPFELSESFPAAPVCRLERQLSTRRYQGTLFANQPKMFIAPASSPPRAKLCELVLLCGGQVSPAPQLASLIIGPYCGKKEARIQYLSEKWVLDSITQHKVCDFDNYQLLQ</sequence>
<name>A0A8C8TID6_PERMB</name>
<dbReference type="Gene3D" id="3.40.50.10190">
    <property type="entry name" value="BRCT domain"/>
    <property type="match status" value="3"/>
</dbReference>
<dbReference type="GO" id="GO:0097150">
    <property type="term" value="P:neuronal stem cell population maintenance"/>
    <property type="evidence" value="ECO:0007669"/>
    <property type="project" value="Ensembl"/>
</dbReference>
<protein>
    <recommendedName>
        <fullName evidence="2">Microcephalin</fullName>
    </recommendedName>
</protein>
<keyword evidence="4" id="KW-0597">Phosphoprotein</keyword>
<dbReference type="GeneTree" id="ENSGT00390000018842"/>
<dbReference type="GO" id="GO:0021987">
    <property type="term" value="P:cerebral cortex development"/>
    <property type="evidence" value="ECO:0007669"/>
    <property type="project" value="Ensembl"/>
</dbReference>
<reference evidence="11 12" key="1">
    <citation type="submission" date="2018-10" db="EMBL/GenBank/DDBJ databases">
        <title>Improved assembly of the deer mouse Peromyscus maniculatus genome.</title>
        <authorList>
            <person name="Lassance J.-M."/>
            <person name="Hoekstra H.E."/>
        </authorList>
    </citation>
    <scope>NUCLEOTIDE SEQUENCE [LARGE SCALE GENOMIC DNA]</scope>
</reference>
<keyword evidence="6" id="KW-0206">Cytoskeleton</keyword>
<evidence type="ECO:0000313" key="11">
    <source>
        <dbReference type="Ensembl" id="ENSPEMP00000011135.2"/>
    </source>
</evidence>
<proteinExistence type="predicted"/>
<dbReference type="InterPro" id="IPR029504">
    <property type="entry name" value="Microcephalin_mammal"/>
</dbReference>
<feature type="compositionally biased region" description="Polar residues" evidence="9">
    <location>
        <begin position="189"/>
        <end position="202"/>
    </location>
</feature>
<reference evidence="11" key="2">
    <citation type="submission" date="2025-08" db="UniProtKB">
        <authorList>
            <consortium name="Ensembl"/>
        </authorList>
    </citation>
    <scope>IDENTIFICATION</scope>
</reference>
<dbReference type="GO" id="GO:0050727">
    <property type="term" value="P:regulation of inflammatory response"/>
    <property type="evidence" value="ECO:0007669"/>
    <property type="project" value="Ensembl"/>
</dbReference>
<feature type="compositionally biased region" description="Polar residues" evidence="9">
    <location>
        <begin position="512"/>
        <end position="523"/>
    </location>
</feature>
<evidence type="ECO:0000256" key="9">
    <source>
        <dbReference type="SAM" id="MobiDB-lite"/>
    </source>
</evidence>
<dbReference type="Pfam" id="PF12738">
    <property type="entry name" value="PTCB-BRCT"/>
    <property type="match status" value="1"/>
</dbReference>
<dbReference type="PROSITE" id="PS50172">
    <property type="entry name" value="BRCT"/>
    <property type="match status" value="3"/>
</dbReference>
<dbReference type="FunFam" id="3.40.50.10190:FF:000055">
    <property type="entry name" value="Microcephalin"/>
    <property type="match status" value="1"/>
</dbReference>
<evidence type="ECO:0000256" key="6">
    <source>
        <dbReference type="ARBA" id="ARBA00023212"/>
    </source>
</evidence>
<dbReference type="PANTHER" id="PTHR14625">
    <property type="entry name" value="MICROCEPHALIN"/>
    <property type="match status" value="1"/>
</dbReference>
<organism evidence="11 12">
    <name type="scientific">Peromyscus maniculatus bairdii</name>
    <name type="common">Prairie deer mouse</name>
    <dbReference type="NCBI Taxonomy" id="230844"/>
    <lineage>
        <taxon>Eukaryota</taxon>
        <taxon>Metazoa</taxon>
        <taxon>Chordata</taxon>
        <taxon>Craniata</taxon>
        <taxon>Vertebrata</taxon>
        <taxon>Euteleostomi</taxon>
        <taxon>Mammalia</taxon>
        <taxon>Eutheria</taxon>
        <taxon>Euarchontoglires</taxon>
        <taxon>Glires</taxon>
        <taxon>Rodentia</taxon>
        <taxon>Myomorpha</taxon>
        <taxon>Muroidea</taxon>
        <taxon>Cricetidae</taxon>
        <taxon>Neotominae</taxon>
        <taxon>Peromyscus</taxon>
    </lineage>
</organism>
<feature type="domain" description="BRCT" evidence="10">
    <location>
        <begin position="731"/>
        <end position="813"/>
    </location>
</feature>
<dbReference type="SMART" id="SM00292">
    <property type="entry name" value="BRCT"/>
    <property type="match status" value="3"/>
</dbReference>
<keyword evidence="3" id="KW-0963">Cytoplasm</keyword>
<feature type="domain" description="BRCT" evidence="10">
    <location>
        <begin position="652"/>
        <end position="710"/>
    </location>
</feature>
<dbReference type="AlphaFoldDB" id="A0A8C8TID6"/>
<dbReference type="FunFam" id="3.40.50.10190:FF:000047">
    <property type="entry name" value="Microcephalin"/>
    <property type="match status" value="1"/>
</dbReference>
<dbReference type="GO" id="GO:0000122">
    <property type="term" value="P:negative regulation of transcription by RNA polymerase II"/>
    <property type="evidence" value="ECO:0007669"/>
    <property type="project" value="Ensembl"/>
</dbReference>
<feature type="domain" description="BRCT" evidence="10">
    <location>
        <begin position="7"/>
        <end position="99"/>
    </location>
</feature>
<evidence type="ECO:0000256" key="2">
    <source>
        <dbReference type="ARBA" id="ARBA00017027"/>
    </source>
</evidence>
<dbReference type="GO" id="GO:0000132">
    <property type="term" value="P:establishment of mitotic spindle orientation"/>
    <property type="evidence" value="ECO:0007669"/>
    <property type="project" value="Ensembl"/>
</dbReference>
<feature type="compositionally biased region" description="Basic and acidic residues" evidence="9">
    <location>
        <begin position="300"/>
        <end position="311"/>
    </location>
</feature>
<feature type="compositionally biased region" description="Basic and acidic residues" evidence="9">
    <location>
        <begin position="536"/>
        <end position="548"/>
    </location>
</feature>
<dbReference type="Pfam" id="PF12258">
    <property type="entry name" value="Microcephalin"/>
    <property type="match status" value="1"/>
</dbReference>
<dbReference type="GO" id="GO:0060623">
    <property type="term" value="P:regulation of chromosome condensation"/>
    <property type="evidence" value="ECO:0007669"/>
    <property type="project" value="Ensembl"/>
</dbReference>
<dbReference type="CDD" id="cd17751">
    <property type="entry name" value="BRCT_microcephalin_rpt3"/>
    <property type="match status" value="1"/>
</dbReference>
<evidence type="ECO:0000256" key="3">
    <source>
        <dbReference type="ARBA" id="ARBA00022490"/>
    </source>
</evidence>
<feature type="compositionally biased region" description="Basic and acidic residues" evidence="9">
    <location>
        <begin position="574"/>
        <end position="584"/>
    </location>
</feature>
<evidence type="ECO:0000259" key="10">
    <source>
        <dbReference type="PROSITE" id="PS50172"/>
    </source>
</evidence>
<evidence type="ECO:0000256" key="8">
    <source>
        <dbReference type="ARBA" id="ARBA00026061"/>
    </source>
</evidence>
<dbReference type="SUPFAM" id="SSF52113">
    <property type="entry name" value="BRCT domain"/>
    <property type="match status" value="3"/>
</dbReference>
<dbReference type="CDD" id="cd17736">
    <property type="entry name" value="BRCT_microcephalin_rpt2"/>
    <property type="match status" value="1"/>
</dbReference>
<dbReference type="InterPro" id="IPR022047">
    <property type="entry name" value="Microcephalin-like"/>
</dbReference>
<dbReference type="InterPro" id="IPR036420">
    <property type="entry name" value="BRCT_dom_sf"/>
</dbReference>
<comment type="function">
    <text evidence="7">Implicated in chromosome condensation and DNA damage induced cellular responses. May play a role in neurogenesis and regulation of the size of the cerebral cortex.</text>
</comment>
<dbReference type="GO" id="GO:0042802">
    <property type="term" value="F:identical protein binding"/>
    <property type="evidence" value="ECO:0007669"/>
    <property type="project" value="Ensembl"/>
</dbReference>
<dbReference type="Proteomes" id="UP000694547">
    <property type="component" value="Chromosome 17"/>
</dbReference>
<dbReference type="PANTHER" id="PTHR14625:SF3">
    <property type="entry name" value="MICROCEPHALIN"/>
    <property type="match status" value="1"/>
</dbReference>
<comment type="subcellular location">
    <subcellularLocation>
        <location evidence="1">Cytoplasm</location>
        <location evidence="1">Cytoskeleton</location>
        <location evidence="1">Microtubule organizing center</location>
        <location evidence="1">Centrosome</location>
    </subcellularLocation>
</comment>
<evidence type="ECO:0000256" key="4">
    <source>
        <dbReference type="ARBA" id="ARBA00022553"/>
    </source>
</evidence>
<dbReference type="CDD" id="cd17716">
    <property type="entry name" value="BRCT_microcephalin_rpt1"/>
    <property type="match status" value="1"/>
</dbReference>
<evidence type="ECO:0000313" key="12">
    <source>
        <dbReference type="Proteomes" id="UP000694547"/>
    </source>
</evidence>
<keyword evidence="5" id="KW-0677">Repeat</keyword>
<evidence type="ECO:0000256" key="5">
    <source>
        <dbReference type="ARBA" id="ARBA00022737"/>
    </source>
</evidence>
<dbReference type="GO" id="GO:0046605">
    <property type="term" value="P:regulation of centrosome cycle"/>
    <property type="evidence" value="ECO:0007669"/>
    <property type="project" value="Ensembl"/>
</dbReference>
<accession>A0A8C8TID6</accession>